<dbReference type="EMBL" id="MLAK01000722">
    <property type="protein sequence ID" value="OHT06565.1"/>
    <property type="molecule type" value="Genomic_DNA"/>
</dbReference>
<dbReference type="Pfam" id="PF07970">
    <property type="entry name" value="COPIIcoated_ERV"/>
    <property type="match status" value="1"/>
</dbReference>
<dbReference type="InterPro" id="IPR012936">
    <property type="entry name" value="Erv_C"/>
</dbReference>
<evidence type="ECO:0000256" key="1">
    <source>
        <dbReference type="ARBA" id="ARBA00004141"/>
    </source>
</evidence>
<evidence type="ECO:0000256" key="5">
    <source>
        <dbReference type="ARBA" id="ARBA00023136"/>
    </source>
</evidence>
<dbReference type="Proteomes" id="UP000179807">
    <property type="component" value="Unassembled WGS sequence"/>
</dbReference>
<evidence type="ECO:0000259" key="8">
    <source>
        <dbReference type="Pfam" id="PF13850"/>
    </source>
</evidence>
<keyword evidence="3 6" id="KW-0812">Transmembrane</keyword>
<evidence type="ECO:0000313" key="10">
    <source>
        <dbReference type="Proteomes" id="UP000179807"/>
    </source>
</evidence>
<feature type="domain" description="Endoplasmic reticulum vesicle transporter N-terminal" evidence="8">
    <location>
        <begin position="4"/>
        <end position="103"/>
    </location>
</feature>
<evidence type="ECO:0000313" key="9">
    <source>
        <dbReference type="EMBL" id="OHT06565.1"/>
    </source>
</evidence>
<keyword evidence="5 6" id="KW-0472">Membrane</keyword>
<dbReference type="OrthoDB" id="270930at2759"/>
<evidence type="ECO:0000256" key="2">
    <source>
        <dbReference type="ARBA" id="ARBA00005648"/>
    </source>
</evidence>
<keyword evidence="10" id="KW-1185">Reference proteome</keyword>
<evidence type="ECO:0000256" key="4">
    <source>
        <dbReference type="ARBA" id="ARBA00022989"/>
    </source>
</evidence>
<name>A0A1J4KAT2_9EUKA</name>
<keyword evidence="4 6" id="KW-1133">Transmembrane helix</keyword>
<dbReference type="PANTHER" id="PTHR10984:SF25">
    <property type="entry name" value="ENDOPLASMIC RETICULUM-GOLGI INTERMEDIATE COMPARTMENT PROTEIN 3"/>
    <property type="match status" value="1"/>
</dbReference>
<evidence type="ECO:0000256" key="6">
    <source>
        <dbReference type="SAM" id="Phobius"/>
    </source>
</evidence>
<sequence>MRFTDLDIFPKLRNDYSRQATTGGFITLTSILIMIALFISHVISFFTTPLPQRIRIDESPLPTTEGNILDIPNQPKLHFYIDIELTHMPCPFVDFGVIDTNKEIHSQAFSKVKLTPLDSHGNKIKRNPKPLVSIPNCGSCYGAASGCCNTCKEVKRAFKAKGRVPPPLSTIDQCKNAISDFKLDEKCHLKGVVEVPPASGIVFISPGDSYTERSQHVADYLAMNMTINDFNMSHIIHHFSIENEESGPLDSISKVQKAKGRMKSMYFVRAIKEVVGKGNHYRMGVTHYERFRQGKSGKFPSIYFYYDVAPIVVEHKRDVSVLHFLVDLMAVLGGIFSLATMIEHILMKSSNSRTSQSI</sequence>
<dbReference type="PANTHER" id="PTHR10984">
    <property type="entry name" value="ENDOPLASMIC RETICULUM-GOLGI INTERMEDIATE COMPARTMENT PROTEIN"/>
    <property type="match status" value="1"/>
</dbReference>
<dbReference type="GO" id="GO:0030134">
    <property type="term" value="C:COPII-coated ER to Golgi transport vesicle"/>
    <property type="evidence" value="ECO:0007669"/>
    <property type="project" value="TreeGrafter"/>
</dbReference>
<feature type="domain" description="Endoplasmic reticulum vesicle transporter C-terminal" evidence="7">
    <location>
        <begin position="140"/>
        <end position="342"/>
    </location>
</feature>
<dbReference type="Pfam" id="PF13850">
    <property type="entry name" value="ERGIC_N"/>
    <property type="match status" value="1"/>
</dbReference>
<gene>
    <name evidence="9" type="ORF">TRFO_25380</name>
</gene>
<evidence type="ECO:0000259" key="7">
    <source>
        <dbReference type="Pfam" id="PF07970"/>
    </source>
</evidence>
<dbReference type="RefSeq" id="XP_068359701.1">
    <property type="nucleotide sequence ID" value="XM_068504314.1"/>
</dbReference>
<dbReference type="GO" id="GO:0005783">
    <property type="term" value="C:endoplasmic reticulum"/>
    <property type="evidence" value="ECO:0007669"/>
    <property type="project" value="TreeGrafter"/>
</dbReference>
<proteinExistence type="inferred from homology"/>
<comment type="subcellular location">
    <subcellularLocation>
        <location evidence="1">Membrane</location>
        <topology evidence="1">Multi-pass membrane protein</topology>
    </subcellularLocation>
</comment>
<comment type="similarity">
    <text evidence="2">Belongs to the ERGIC family.</text>
</comment>
<feature type="transmembrane region" description="Helical" evidence="6">
    <location>
        <begin position="21"/>
        <end position="46"/>
    </location>
</feature>
<organism evidence="9 10">
    <name type="scientific">Tritrichomonas foetus</name>
    <dbReference type="NCBI Taxonomy" id="1144522"/>
    <lineage>
        <taxon>Eukaryota</taxon>
        <taxon>Metamonada</taxon>
        <taxon>Parabasalia</taxon>
        <taxon>Tritrichomonadida</taxon>
        <taxon>Tritrichomonadidae</taxon>
        <taxon>Tritrichomonas</taxon>
    </lineage>
</organism>
<comment type="caution">
    <text evidence="9">The sequence shown here is derived from an EMBL/GenBank/DDBJ whole genome shotgun (WGS) entry which is preliminary data.</text>
</comment>
<reference evidence="9" key="1">
    <citation type="submission" date="2016-10" db="EMBL/GenBank/DDBJ databases">
        <authorList>
            <person name="Benchimol M."/>
            <person name="Almeida L.G."/>
            <person name="Vasconcelos A.T."/>
            <person name="Perreira-Neves A."/>
            <person name="Rosa I.A."/>
            <person name="Tasca T."/>
            <person name="Bogo M.R."/>
            <person name="de Souza W."/>
        </authorList>
    </citation>
    <scope>NUCLEOTIDE SEQUENCE [LARGE SCALE GENOMIC DNA]</scope>
    <source>
        <strain evidence="9">K</strain>
    </source>
</reference>
<evidence type="ECO:0000256" key="3">
    <source>
        <dbReference type="ARBA" id="ARBA00022692"/>
    </source>
</evidence>
<dbReference type="InterPro" id="IPR039542">
    <property type="entry name" value="Erv_N"/>
</dbReference>
<feature type="transmembrane region" description="Helical" evidence="6">
    <location>
        <begin position="321"/>
        <end position="342"/>
    </location>
</feature>
<dbReference type="GO" id="GO:0016020">
    <property type="term" value="C:membrane"/>
    <property type="evidence" value="ECO:0007669"/>
    <property type="project" value="UniProtKB-SubCell"/>
</dbReference>
<dbReference type="AlphaFoldDB" id="A0A1J4KAT2"/>
<dbReference type="GeneID" id="94839018"/>
<dbReference type="InterPro" id="IPR045888">
    <property type="entry name" value="Erv"/>
</dbReference>
<dbReference type="VEuPathDB" id="TrichDB:TRFO_25380"/>
<accession>A0A1J4KAT2</accession>
<protein>
    <submittedName>
        <fullName evidence="9">Endoplasmic reticulum-Golgi intermediate compartment protein 3-like</fullName>
    </submittedName>
</protein>